<evidence type="ECO:0000313" key="2">
    <source>
        <dbReference type="Proteomes" id="UP001055879"/>
    </source>
</evidence>
<gene>
    <name evidence="1" type="ORF">L6452_18934</name>
</gene>
<reference evidence="1 2" key="2">
    <citation type="journal article" date="2022" name="Mol. Ecol. Resour.">
        <title>The genomes of chicory, endive, great burdock and yacon provide insights into Asteraceae paleo-polyploidization history and plant inulin production.</title>
        <authorList>
            <person name="Fan W."/>
            <person name="Wang S."/>
            <person name="Wang H."/>
            <person name="Wang A."/>
            <person name="Jiang F."/>
            <person name="Liu H."/>
            <person name="Zhao H."/>
            <person name="Xu D."/>
            <person name="Zhang Y."/>
        </authorList>
    </citation>
    <scope>NUCLEOTIDE SEQUENCE [LARGE SCALE GENOMIC DNA]</scope>
    <source>
        <strain evidence="2">cv. Niubang</strain>
    </source>
</reference>
<protein>
    <submittedName>
        <fullName evidence="1">Uncharacterized protein</fullName>
    </submittedName>
</protein>
<sequence length="163" mass="18454">MNLQYVQNLEIKAETVPVAAVRKLEIRAARETSSIKVNDTDSQISSTVAAAVETNNYLPVNARAETLHHNRMNPKRRRLMESVSFLVRDAPVEQLETQTMNNIVIASVDLLLADPFVKKYVRKIFMGNATVSTSPTTDGNVDIDSHHKFAEIKWLRYKPLTKF</sequence>
<comment type="caution">
    <text evidence="1">The sequence shown here is derived from an EMBL/GenBank/DDBJ whole genome shotgun (WGS) entry which is preliminary data.</text>
</comment>
<accession>A0ACB9B781</accession>
<proteinExistence type="predicted"/>
<reference evidence="2" key="1">
    <citation type="journal article" date="2022" name="Mol. Ecol. Resour.">
        <title>The genomes of chicory, endive, great burdock and yacon provide insights into Asteraceae palaeo-polyploidization history and plant inulin production.</title>
        <authorList>
            <person name="Fan W."/>
            <person name="Wang S."/>
            <person name="Wang H."/>
            <person name="Wang A."/>
            <person name="Jiang F."/>
            <person name="Liu H."/>
            <person name="Zhao H."/>
            <person name="Xu D."/>
            <person name="Zhang Y."/>
        </authorList>
    </citation>
    <scope>NUCLEOTIDE SEQUENCE [LARGE SCALE GENOMIC DNA]</scope>
    <source>
        <strain evidence="2">cv. Niubang</strain>
    </source>
</reference>
<organism evidence="1 2">
    <name type="scientific">Arctium lappa</name>
    <name type="common">Greater burdock</name>
    <name type="synonym">Lappa major</name>
    <dbReference type="NCBI Taxonomy" id="4217"/>
    <lineage>
        <taxon>Eukaryota</taxon>
        <taxon>Viridiplantae</taxon>
        <taxon>Streptophyta</taxon>
        <taxon>Embryophyta</taxon>
        <taxon>Tracheophyta</taxon>
        <taxon>Spermatophyta</taxon>
        <taxon>Magnoliopsida</taxon>
        <taxon>eudicotyledons</taxon>
        <taxon>Gunneridae</taxon>
        <taxon>Pentapetalae</taxon>
        <taxon>asterids</taxon>
        <taxon>campanulids</taxon>
        <taxon>Asterales</taxon>
        <taxon>Asteraceae</taxon>
        <taxon>Carduoideae</taxon>
        <taxon>Cardueae</taxon>
        <taxon>Arctiinae</taxon>
        <taxon>Arctium</taxon>
    </lineage>
</organism>
<keyword evidence="2" id="KW-1185">Reference proteome</keyword>
<evidence type="ECO:0000313" key="1">
    <source>
        <dbReference type="EMBL" id="KAI3718086.1"/>
    </source>
</evidence>
<name>A0ACB9B781_ARCLA</name>
<dbReference type="EMBL" id="CM042052">
    <property type="protein sequence ID" value="KAI3718086.1"/>
    <property type="molecule type" value="Genomic_DNA"/>
</dbReference>
<dbReference type="Proteomes" id="UP001055879">
    <property type="component" value="Linkage Group LG06"/>
</dbReference>